<feature type="domain" description="NlpC/P60" evidence="5">
    <location>
        <begin position="63"/>
        <end position="187"/>
    </location>
</feature>
<evidence type="ECO:0000259" key="5">
    <source>
        <dbReference type="PROSITE" id="PS51935"/>
    </source>
</evidence>
<dbReference type="PROSITE" id="PS51935">
    <property type="entry name" value="NLPC_P60"/>
    <property type="match status" value="1"/>
</dbReference>
<evidence type="ECO:0000256" key="4">
    <source>
        <dbReference type="ARBA" id="ARBA00022807"/>
    </source>
</evidence>
<dbReference type="Proteomes" id="UP000270261">
    <property type="component" value="Unassembled WGS sequence"/>
</dbReference>
<comment type="similarity">
    <text evidence="1">Belongs to the peptidase C40 family.</text>
</comment>
<dbReference type="RefSeq" id="WP_125094860.1">
    <property type="nucleotide sequence ID" value="NZ_RRUE01000001.1"/>
</dbReference>
<dbReference type="PANTHER" id="PTHR47053">
    <property type="entry name" value="MUREIN DD-ENDOPEPTIDASE MEPH-RELATED"/>
    <property type="match status" value="1"/>
</dbReference>
<dbReference type="SUPFAM" id="SSF54001">
    <property type="entry name" value="Cysteine proteinases"/>
    <property type="match status" value="1"/>
</dbReference>
<protein>
    <submittedName>
        <fullName evidence="6">Peptidoglycan endopeptidase</fullName>
    </submittedName>
</protein>
<accession>A0A3R8LP18</accession>
<dbReference type="InterPro" id="IPR051202">
    <property type="entry name" value="Peptidase_C40"/>
</dbReference>
<keyword evidence="4" id="KW-0788">Thiol protease</keyword>
<dbReference type="GO" id="GO:0008234">
    <property type="term" value="F:cysteine-type peptidase activity"/>
    <property type="evidence" value="ECO:0007669"/>
    <property type="project" value="UniProtKB-KW"/>
</dbReference>
<evidence type="ECO:0000256" key="1">
    <source>
        <dbReference type="ARBA" id="ARBA00007074"/>
    </source>
</evidence>
<evidence type="ECO:0000256" key="3">
    <source>
        <dbReference type="ARBA" id="ARBA00022801"/>
    </source>
</evidence>
<reference evidence="6 7" key="1">
    <citation type="submission" date="2018-11" db="EMBL/GenBank/DDBJ databases">
        <title>Genome sequencing of Lautropia sp. KCOM 2505 (= ChDC F240).</title>
        <authorList>
            <person name="Kook J.-K."/>
            <person name="Park S.-N."/>
            <person name="Lim Y.K."/>
        </authorList>
    </citation>
    <scope>NUCLEOTIDE SEQUENCE [LARGE SCALE GENOMIC DNA]</scope>
    <source>
        <strain evidence="6 7">KCOM 2505</strain>
    </source>
</reference>
<sequence length="192" mass="21218">MHTRIRRTGHALRALLRPGLPSGRQTSCQRRQLLGLALGAPGLLLAGCASTPSRPAPPPPMPSRAAREVTRQAMAQVGRPYRWGGSSPREGFDCSGLVQHVYREALGIELPRTSRQMGQRGSWIALKDLAPGDLVFFQTGRHPNSHVGVYIGNHRFVHAPSSGSLVRVESINRRYWLTRFNGGRRPMKTARM</sequence>
<dbReference type="Pfam" id="PF00877">
    <property type="entry name" value="NLPC_P60"/>
    <property type="match status" value="1"/>
</dbReference>
<evidence type="ECO:0000256" key="2">
    <source>
        <dbReference type="ARBA" id="ARBA00022670"/>
    </source>
</evidence>
<dbReference type="InterPro" id="IPR000064">
    <property type="entry name" value="NLP_P60_dom"/>
</dbReference>
<dbReference type="EMBL" id="RRUE01000001">
    <property type="protein sequence ID" value="RRN45431.1"/>
    <property type="molecule type" value="Genomic_DNA"/>
</dbReference>
<name>A0A3R8LP18_9BURK</name>
<comment type="caution">
    <text evidence="6">The sequence shown here is derived from an EMBL/GenBank/DDBJ whole genome shotgun (WGS) entry which is preliminary data.</text>
</comment>
<dbReference type="PANTHER" id="PTHR47053:SF1">
    <property type="entry name" value="MUREIN DD-ENDOPEPTIDASE MEPH-RELATED"/>
    <property type="match status" value="1"/>
</dbReference>
<dbReference type="OrthoDB" id="9807055at2"/>
<evidence type="ECO:0000313" key="6">
    <source>
        <dbReference type="EMBL" id="RRN45431.1"/>
    </source>
</evidence>
<keyword evidence="7" id="KW-1185">Reference proteome</keyword>
<dbReference type="Gene3D" id="3.90.1720.10">
    <property type="entry name" value="endopeptidase domain like (from Nostoc punctiforme)"/>
    <property type="match status" value="1"/>
</dbReference>
<proteinExistence type="inferred from homology"/>
<evidence type="ECO:0000313" key="7">
    <source>
        <dbReference type="Proteomes" id="UP000270261"/>
    </source>
</evidence>
<dbReference type="GO" id="GO:0006508">
    <property type="term" value="P:proteolysis"/>
    <property type="evidence" value="ECO:0007669"/>
    <property type="project" value="UniProtKB-KW"/>
</dbReference>
<dbReference type="AlphaFoldDB" id="A0A3R8LP18"/>
<organism evidence="6 7">
    <name type="scientific">Lautropia dentalis</name>
    <dbReference type="NCBI Taxonomy" id="2490857"/>
    <lineage>
        <taxon>Bacteria</taxon>
        <taxon>Pseudomonadati</taxon>
        <taxon>Pseudomonadota</taxon>
        <taxon>Betaproteobacteria</taxon>
        <taxon>Burkholderiales</taxon>
        <taxon>Burkholderiaceae</taxon>
        <taxon>Lautropia</taxon>
    </lineage>
</organism>
<gene>
    <name evidence="6" type="ORF">EHV23_04320</name>
</gene>
<keyword evidence="2" id="KW-0645">Protease</keyword>
<keyword evidence="3" id="KW-0378">Hydrolase</keyword>
<dbReference type="InterPro" id="IPR038765">
    <property type="entry name" value="Papain-like_cys_pep_sf"/>
</dbReference>